<dbReference type="InterPro" id="IPR019851">
    <property type="entry name" value="CRISPR-assoc_Cas1_ECOLI"/>
</dbReference>
<dbReference type="EMBL" id="DVNB01000023">
    <property type="protein sequence ID" value="HIU56553.1"/>
    <property type="molecule type" value="Genomic_DNA"/>
</dbReference>
<comment type="similarity">
    <text evidence="8">Belongs to the CRISPR-associated endonuclease Cas1 family.</text>
</comment>
<proteinExistence type="inferred from homology"/>
<dbReference type="Proteomes" id="UP000824109">
    <property type="component" value="Unassembled WGS sequence"/>
</dbReference>
<dbReference type="HAMAP" id="MF_01470">
    <property type="entry name" value="Cas1"/>
    <property type="match status" value="1"/>
</dbReference>
<comment type="subunit">
    <text evidence="8">Homodimer, forms a heterotetramer with a Cas2 homodimer.</text>
</comment>
<feature type="compositionally biased region" description="Acidic residues" evidence="9">
    <location>
        <begin position="322"/>
        <end position="346"/>
    </location>
</feature>
<keyword evidence="5 8" id="KW-0460">Magnesium</keyword>
<dbReference type="Gene3D" id="1.20.120.920">
    <property type="entry name" value="CRISPR-associated endonuclease Cas1, C-terminal domain"/>
    <property type="match status" value="1"/>
</dbReference>
<name>A0A9D1MAL6_9FIRM</name>
<keyword evidence="7 8" id="KW-0238">DNA-binding</keyword>
<dbReference type="GO" id="GO:0004520">
    <property type="term" value="F:DNA endonuclease activity"/>
    <property type="evidence" value="ECO:0007669"/>
    <property type="project" value="InterPro"/>
</dbReference>
<dbReference type="InterPro" id="IPR033641">
    <property type="entry name" value="Cas1_I-E"/>
</dbReference>
<dbReference type="GO" id="GO:0043571">
    <property type="term" value="P:maintenance of CRISPR repeat elements"/>
    <property type="evidence" value="ECO:0007669"/>
    <property type="project" value="UniProtKB-UniRule"/>
</dbReference>
<dbReference type="InterPro" id="IPR042211">
    <property type="entry name" value="CRISPR-assoc_Cas1_N"/>
</dbReference>
<evidence type="ECO:0000256" key="7">
    <source>
        <dbReference type="ARBA" id="ARBA00023125"/>
    </source>
</evidence>
<keyword evidence="3 8" id="KW-0255">Endonuclease</keyword>
<dbReference type="GO" id="GO:0016787">
    <property type="term" value="F:hydrolase activity"/>
    <property type="evidence" value="ECO:0007669"/>
    <property type="project" value="UniProtKB-KW"/>
</dbReference>
<dbReference type="PANTHER" id="PTHR34353">
    <property type="entry name" value="CRISPR-ASSOCIATED ENDONUCLEASE CAS1 1"/>
    <property type="match status" value="1"/>
</dbReference>
<feature type="binding site" evidence="8">
    <location>
        <position position="215"/>
    </location>
    <ligand>
        <name>Mn(2+)</name>
        <dbReference type="ChEBI" id="CHEBI:29035"/>
    </ligand>
</feature>
<feature type="binding site" evidence="8">
    <location>
        <position position="228"/>
    </location>
    <ligand>
        <name>Mn(2+)</name>
        <dbReference type="ChEBI" id="CHEBI:29035"/>
    </ligand>
</feature>
<protein>
    <recommendedName>
        <fullName evidence="8">CRISPR-associated endonuclease Cas1</fullName>
        <ecNumber evidence="8">3.1.-.-</ecNumber>
    </recommendedName>
</protein>
<dbReference type="Gene3D" id="3.100.10.20">
    <property type="entry name" value="CRISPR-associated endonuclease Cas1, N-terminal domain"/>
    <property type="match status" value="1"/>
</dbReference>
<evidence type="ECO:0000256" key="8">
    <source>
        <dbReference type="HAMAP-Rule" id="MF_01470"/>
    </source>
</evidence>
<evidence type="ECO:0000256" key="2">
    <source>
        <dbReference type="ARBA" id="ARBA00022723"/>
    </source>
</evidence>
<dbReference type="InterPro" id="IPR050646">
    <property type="entry name" value="Cas1"/>
</dbReference>
<keyword evidence="8" id="KW-0464">Manganese</keyword>
<dbReference type="InterPro" id="IPR002729">
    <property type="entry name" value="CRISPR-assoc_Cas1"/>
</dbReference>
<evidence type="ECO:0000313" key="11">
    <source>
        <dbReference type="Proteomes" id="UP000824109"/>
    </source>
</evidence>
<organism evidence="10 11">
    <name type="scientific">Candidatus Ornithomonoglobus merdipullorum</name>
    <dbReference type="NCBI Taxonomy" id="2840895"/>
    <lineage>
        <taxon>Bacteria</taxon>
        <taxon>Bacillati</taxon>
        <taxon>Bacillota</taxon>
        <taxon>Clostridia</taxon>
        <taxon>Candidatus Ornithomonoglobus</taxon>
    </lineage>
</organism>
<reference evidence="10" key="1">
    <citation type="submission" date="2020-10" db="EMBL/GenBank/DDBJ databases">
        <authorList>
            <person name="Gilroy R."/>
        </authorList>
    </citation>
    <scope>NUCLEOTIDE SEQUENCE</scope>
    <source>
        <strain evidence="10">USAMLcec3-3695</strain>
    </source>
</reference>
<evidence type="ECO:0000256" key="3">
    <source>
        <dbReference type="ARBA" id="ARBA00022759"/>
    </source>
</evidence>
<feature type="binding site" evidence="8">
    <location>
        <position position="148"/>
    </location>
    <ligand>
        <name>Mn(2+)</name>
        <dbReference type="ChEBI" id="CHEBI:29035"/>
    </ligand>
</feature>
<comment type="caution">
    <text evidence="10">The sequence shown here is derived from an EMBL/GenBank/DDBJ whole genome shotgun (WGS) entry which is preliminary data.</text>
</comment>
<dbReference type="GO" id="GO:0003677">
    <property type="term" value="F:DNA binding"/>
    <property type="evidence" value="ECO:0007669"/>
    <property type="project" value="UniProtKB-KW"/>
</dbReference>
<sequence length="346" mass="39175">MADNYGMIKPELELLPQIKDRMTFIYLERCRISRNDSAIKVIDDTGIVHIPAAYITVLLLGPGTDISHRAIELIGDSGVSIVWIGEHGVRYYAHGRALNAHTRLLVKQAELVSNTRKHLAVVRKMYMMRFGDSEDISRLSLQQLRGREGSRMRMEYRKYSKKYGVPWSGRNYDPNDFQAGDPVNQALSTGNVCLYGLAHAVISALGCSAGLGFIHVGHEWSFAYDVADLYKTETTIPIAFEMAAELQKDGKKPSSEFAGKVRRRVRDKIVDIHLLEKMVSDIKYLLLDEDANTENESVYLWDNLKGVVANGIQYREYGKENESDDEFDFAEYDDDAEDSDDSNNDE</sequence>
<keyword evidence="2 8" id="KW-0479">Metal-binding</keyword>
<comment type="cofactor">
    <cofactor evidence="8">
        <name>Mg(2+)</name>
        <dbReference type="ChEBI" id="CHEBI:18420"/>
    </cofactor>
    <cofactor evidence="8">
        <name>Mn(2+)</name>
        <dbReference type="ChEBI" id="CHEBI:29035"/>
    </cofactor>
</comment>
<dbReference type="Pfam" id="PF01867">
    <property type="entry name" value="Cas_Cas1"/>
    <property type="match status" value="2"/>
</dbReference>
<evidence type="ECO:0000313" key="10">
    <source>
        <dbReference type="EMBL" id="HIU56553.1"/>
    </source>
</evidence>
<dbReference type="InterPro" id="IPR042206">
    <property type="entry name" value="CRISPR-assoc_Cas1_C"/>
</dbReference>
<evidence type="ECO:0000256" key="9">
    <source>
        <dbReference type="SAM" id="MobiDB-lite"/>
    </source>
</evidence>
<dbReference type="CDD" id="cd09719">
    <property type="entry name" value="Cas1_I-E"/>
    <property type="match status" value="1"/>
</dbReference>
<dbReference type="AlphaFoldDB" id="A0A9D1MAL6"/>
<dbReference type="GO" id="GO:0051607">
    <property type="term" value="P:defense response to virus"/>
    <property type="evidence" value="ECO:0007669"/>
    <property type="project" value="UniProtKB-UniRule"/>
</dbReference>
<reference evidence="10" key="2">
    <citation type="journal article" date="2021" name="PeerJ">
        <title>Extensive microbial diversity within the chicken gut microbiome revealed by metagenomics and culture.</title>
        <authorList>
            <person name="Gilroy R."/>
            <person name="Ravi A."/>
            <person name="Getino M."/>
            <person name="Pursley I."/>
            <person name="Horton D.L."/>
            <person name="Alikhan N.F."/>
            <person name="Baker D."/>
            <person name="Gharbi K."/>
            <person name="Hall N."/>
            <person name="Watson M."/>
            <person name="Adriaenssens E.M."/>
            <person name="Foster-Nyarko E."/>
            <person name="Jarju S."/>
            <person name="Secka A."/>
            <person name="Antonio M."/>
            <person name="Oren A."/>
            <person name="Chaudhuri R.R."/>
            <person name="La Ragione R."/>
            <person name="Hildebrand F."/>
            <person name="Pallen M.J."/>
        </authorList>
    </citation>
    <scope>NUCLEOTIDE SEQUENCE</scope>
    <source>
        <strain evidence="10">USAMLcec3-3695</strain>
    </source>
</reference>
<dbReference type="NCBIfam" id="TIGR00287">
    <property type="entry name" value="cas1"/>
    <property type="match status" value="1"/>
</dbReference>
<keyword evidence="1 8" id="KW-0540">Nuclease</keyword>
<accession>A0A9D1MAL6</accession>
<comment type="function">
    <text evidence="8">CRISPR (clustered regularly interspaced short palindromic repeat), is an adaptive immune system that provides protection against mobile genetic elements (viruses, transposable elements and conjugative plasmids). CRISPR clusters contain spacers, sequences complementary to antecedent mobile elements, and target invading nucleic acids. CRISPR clusters are transcribed and processed into CRISPR RNA (crRNA). Acts as a dsDNA endonuclease. Involved in the integration of spacer DNA into the CRISPR cassette.</text>
</comment>
<evidence type="ECO:0000256" key="1">
    <source>
        <dbReference type="ARBA" id="ARBA00022722"/>
    </source>
</evidence>
<evidence type="ECO:0000256" key="4">
    <source>
        <dbReference type="ARBA" id="ARBA00022801"/>
    </source>
</evidence>
<evidence type="ECO:0000256" key="5">
    <source>
        <dbReference type="ARBA" id="ARBA00022842"/>
    </source>
</evidence>
<dbReference type="NCBIfam" id="TIGR03638">
    <property type="entry name" value="cas1_ECOLI"/>
    <property type="match status" value="1"/>
</dbReference>
<dbReference type="PANTHER" id="PTHR34353:SF3">
    <property type="entry name" value="CRISPR-ASSOCIATED ENDONUCLEASE CAS1"/>
    <property type="match status" value="1"/>
</dbReference>
<feature type="region of interest" description="Disordered" evidence="9">
    <location>
        <begin position="319"/>
        <end position="346"/>
    </location>
</feature>
<dbReference type="EC" id="3.1.-.-" evidence="8"/>
<evidence type="ECO:0000256" key="6">
    <source>
        <dbReference type="ARBA" id="ARBA00023118"/>
    </source>
</evidence>
<dbReference type="GO" id="GO:0046872">
    <property type="term" value="F:metal ion binding"/>
    <property type="evidence" value="ECO:0007669"/>
    <property type="project" value="UniProtKB-UniRule"/>
</dbReference>
<keyword evidence="6 8" id="KW-0051">Antiviral defense</keyword>
<keyword evidence="4 8" id="KW-0378">Hydrolase</keyword>
<gene>
    <name evidence="10" type="primary">cas1e</name>
    <name evidence="8" type="synonym">cas1</name>
    <name evidence="10" type="ORF">IAA61_01915</name>
</gene>